<accession>A0A6L2R6W8</accession>
<protein>
    <submittedName>
        <fullName evidence="2">Uncharacterized protein</fullName>
    </submittedName>
</protein>
<comment type="caution">
    <text evidence="2">The sequence shown here is derived from an EMBL/GenBank/DDBJ whole genome shotgun (WGS) entry which is preliminary data.</text>
</comment>
<sequence>MATHSVIDPGRSVIPALPIALPATLCVALCLFLSVAHAAEKTRSSGKQPQPASMTVYEKQPLVTEKELTAFLEILPQFRMWTKDNGEHAGPVVSPKGKPNFLYSQQAAAWVKIRGWEPVRFFCVMGRMAAALEIIEEGNDMRGARPPDMPAVAEKELQLVRRHLGSLLKALNTTGTDPIKR</sequence>
<proteinExistence type="predicted"/>
<keyword evidence="1" id="KW-0732">Signal</keyword>
<feature type="chain" id="PRO_5027021429" evidence="1">
    <location>
        <begin position="39"/>
        <end position="181"/>
    </location>
</feature>
<dbReference type="AlphaFoldDB" id="A0A6L2R6W8"/>
<evidence type="ECO:0000313" key="2">
    <source>
        <dbReference type="EMBL" id="GFH63269.1"/>
    </source>
</evidence>
<evidence type="ECO:0000256" key="1">
    <source>
        <dbReference type="SAM" id="SignalP"/>
    </source>
</evidence>
<dbReference type="Proteomes" id="UP000505077">
    <property type="component" value="Unassembled WGS sequence"/>
</dbReference>
<organism evidence="2 3">
    <name type="scientific">Candidatus Desulfovibrio kirbyi</name>
    <dbReference type="NCBI Taxonomy" id="2696086"/>
    <lineage>
        <taxon>Bacteria</taxon>
        <taxon>Pseudomonadati</taxon>
        <taxon>Thermodesulfobacteriota</taxon>
        <taxon>Desulfovibrionia</taxon>
        <taxon>Desulfovibrionales</taxon>
        <taxon>Desulfovibrionaceae</taxon>
        <taxon>Desulfovibrio</taxon>
    </lineage>
</organism>
<feature type="signal peptide" evidence="1">
    <location>
        <begin position="1"/>
        <end position="38"/>
    </location>
</feature>
<evidence type="ECO:0000313" key="3">
    <source>
        <dbReference type="Proteomes" id="UP000505077"/>
    </source>
</evidence>
<reference evidence="2 3" key="1">
    <citation type="journal article" date="2020" name="ISME J.">
        <title>Parallel Reductive Genome Evolution in Desulfovibrio Ectosymbionts Independently Acquired by Trichonympha Protists in the Termite Gut.</title>
        <authorList>
            <person name="Takeuchi M."/>
            <person name="Kuwahara H."/>
            <person name="Murakami T."/>
            <person name="Takahashi K."/>
            <person name="Kajitani R."/>
            <person name="Toyoda A."/>
            <person name="Itoh T."/>
            <person name="Ohkuma M."/>
            <person name="Hongoh Y."/>
        </authorList>
    </citation>
    <scope>NUCLEOTIDE SEQUENCE [LARGE SCALE GENOMIC DNA]</scope>
    <source>
        <strain evidence="2">ZnDsv-02</strain>
    </source>
</reference>
<gene>
    <name evidence="2" type="ORF">ZNDK_1040</name>
</gene>
<dbReference type="EMBL" id="BLLL01000012">
    <property type="protein sequence ID" value="GFH63269.1"/>
    <property type="molecule type" value="Genomic_DNA"/>
</dbReference>
<name>A0A6L2R6W8_9BACT</name>